<dbReference type="AlphaFoldDB" id="A0A927CIW4"/>
<reference evidence="3" key="1">
    <citation type="submission" date="2020-09" db="EMBL/GenBank/DDBJ databases">
        <title>A novel bacterium of genus Paenibacillus, isolated from South China Sea.</title>
        <authorList>
            <person name="Huang H."/>
            <person name="Mo K."/>
            <person name="Hu Y."/>
        </authorList>
    </citation>
    <scope>NUCLEOTIDE SEQUENCE</scope>
    <source>
        <strain evidence="3">IB182493</strain>
    </source>
</reference>
<dbReference type="EMBL" id="JACXIY010000001">
    <property type="protein sequence ID" value="MBD2867006.1"/>
    <property type="molecule type" value="Genomic_DNA"/>
</dbReference>
<dbReference type="PROSITE" id="PS51257">
    <property type="entry name" value="PROKAR_LIPOPROTEIN"/>
    <property type="match status" value="1"/>
</dbReference>
<dbReference type="Proteomes" id="UP000632125">
    <property type="component" value="Unassembled WGS sequence"/>
</dbReference>
<feature type="region of interest" description="Disordered" evidence="1">
    <location>
        <begin position="30"/>
        <end position="66"/>
    </location>
</feature>
<keyword evidence="4" id="KW-1185">Reference proteome</keyword>
<dbReference type="InterPro" id="IPR050490">
    <property type="entry name" value="Bact_solute-bd_prot1"/>
</dbReference>
<dbReference type="PANTHER" id="PTHR43649:SF12">
    <property type="entry name" value="DIACETYLCHITOBIOSE BINDING PROTEIN DASA"/>
    <property type="match status" value="1"/>
</dbReference>
<dbReference type="Pfam" id="PF01547">
    <property type="entry name" value="SBP_bac_1"/>
    <property type="match status" value="1"/>
</dbReference>
<evidence type="ECO:0000313" key="4">
    <source>
        <dbReference type="Proteomes" id="UP000632125"/>
    </source>
</evidence>
<accession>A0A927CIW4</accession>
<organism evidence="3 4">
    <name type="scientific">Paenibacillus arenilitoris</name>
    <dbReference type="NCBI Taxonomy" id="2772299"/>
    <lineage>
        <taxon>Bacteria</taxon>
        <taxon>Bacillati</taxon>
        <taxon>Bacillota</taxon>
        <taxon>Bacilli</taxon>
        <taxon>Bacillales</taxon>
        <taxon>Paenibacillaceae</taxon>
        <taxon>Paenibacillus</taxon>
    </lineage>
</organism>
<feature type="signal peptide" evidence="2">
    <location>
        <begin position="1"/>
        <end position="25"/>
    </location>
</feature>
<gene>
    <name evidence="3" type="ORF">IDH41_00340</name>
</gene>
<proteinExistence type="predicted"/>
<dbReference type="SUPFAM" id="SSF53850">
    <property type="entry name" value="Periplasmic binding protein-like II"/>
    <property type="match status" value="1"/>
</dbReference>
<dbReference type="Gene3D" id="3.40.190.10">
    <property type="entry name" value="Periplasmic binding protein-like II"/>
    <property type="match status" value="3"/>
</dbReference>
<sequence length="558" mass="61345">MKKNMRSKWKFSLLLLSVLALSATAACSGSEAGKETADAEETGTATGNVPADGAKSGGPLGKYDPPITLRTTLTDKAKDSLDAGDTLENNVWTRGYERELGIKVTYDWIVEGSNAGEKMNLTLASGDLPDILAVNQAQYKQLLEAGQLADLTEVYEQHASDLVKQFYAMGADGLQPTKQDGKLYGLTYYSGSYDTSPMLWIRTDWMKQLNLDPPQTMDDVIAIAKAFTEQDPDRNGENDTYGLALNKGLTSGGDINPTGFMNGYHAYPGVWLEDESGALAYGSIQPEMRTALAKLRELYAGGYIDPEFGTKDLSKSAETVMAGRIGLFFGYMTSPFAVSGMMKDGSEADWLPYPIPSADDKPALVQNNIDYGEIFAVRKDYEHPEALIQLMNFQVEKSYGESSKSEAAASYFGKEGFAPVRLLQPNKNIGIYNHVVDALEVNDPSGLNIEETSYYDGIQSYRGGDRSAWWFERIFGPDSSQSIIQHYIDNDLIKLNEFVHPSTDTMTAKGATLGKLELETFVKIIYGQDPIEAFDQFVKNWKALGGDQMTKEVNQIAQ</sequence>
<name>A0A927CIW4_9BACL</name>
<protein>
    <submittedName>
        <fullName evidence="3">Extracellular solute-binding protein</fullName>
    </submittedName>
</protein>
<comment type="caution">
    <text evidence="3">The sequence shown here is derived from an EMBL/GenBank/DDBJ whole genome shotgun (WGS) entry which is preliminary data.</text>
</comment>
<evidence type="ECO:0000313" key="3">
    <source>
        <dbReference type="EMBL" id="MBD2867006.1"/>
    </source>
</evidence>
<feature type="chain" id="PRO_5039697893" evidence="2">
    <location>
        <begin position="26"/>
        <end position="558"/>
    </location>
</feature>
<dbReference type="InterPro" id="IPR006059">
    <property type="entry name" value="SBP"/>
</dbReference>
<keyword evidence="2" id="KW-0732">Signal</keyword>
<evidence type="ECO:0000256" key="1">
    <source>
        <dbReference type="SAM" id="MobiDB-lite"/>
    </source>
</evidence>
<dbReference type="PANTHER" id="PTHR43649">
    <property type="entry name" value="ARABINOSE-BINDING PROTEIN-RELATED"/>
    <property type="match status" value="1"/>
</dbReference>
<dbReference type="CDD" id="cd13580">
    <property type="entry name" value="PBP2_AlgQ_like_1"/>
    <property type="match status" value="1"/>
</dbReference>
<evidence type="ECO:0000256" key="2">
    <source>
        <dbReference type="SAM" id="SignalP"/>
    </source>
</evidence>